<dbReference type="PANTHER" id="PTHR47723">
    <property type="entry name" value="OS05G0353850 PROTEIN"/>
    <property type="match status" value="1"/>
</dbReference>
<protein>
    <submittedName>
        <fullName evidence="2">RNase H family protein</fullName>
    </submittedName>
</protein>
<dbReference type="InParanoid" id="M1DY65"/>
<dbReference type="Proteomes" id="UP000011115">
    <property type="component" value="Unassembled WGS sequence"/>
</dbReference>
<dbReference type="InterPro" id="IPR036397">
    <property type="entry name" value="RNaseH_sf"/>
</dbReference>
<dbReference type="EnsemblPlants" id="PGSC0003DMT400096324">
    <property type="protein sequence ID" value="PGSC0003DMT400096324"/>
    <property type="gene ID" value="PGSC0003DMG400045895"/>
</dbReference>
<name>M1DY65_SOLTU</name>
<dbReference type="CDD" id="cd06222">
    <property type="entry name" value="RNase_H_like"/>
    <property type="match status" value="1"/>
</dbReference>
<dbReference type="AlphaFoldDB" id="M1DY65"/>
<dbReference type="PaxDb" id="4113-PGSC0003DMT400096324"/>
<dbReference type="Gramene" id="PGSC0003DMT400096324">
    <property type="protein sequence ID" value="PGSC0003DMT400096324"/>
    <property type="gene ID" value="PGSC0003DMG400045895"/>
</dbReference>
<dbReference type="InterPro" id="IPR053151">
    <property type="entry name" value="RNase_H-like"/>
</dbReference>
<dbReference type="eggNOG" id="KOG1075">
    <property type="taxonomic scope" value="Eukaryota"/>
</dbReference>
<feature type="domain" description="RNase H type-1" evidence="1">
    <location>
        <begin position="312"/>
        <end position="442"/>
    </location>
</feature>
<dbReference type="PANTHER" id="PTHR47723:SF7">
    <property type="entry name" value="RNASE H FAMILY PROTEIN"/>
    <property type="match status" value="1"/>
</dbReference>
<dbReference type="Pfam" id="PF13456">
    <property type="entry name" value="RVT_3"/>
    <property type="match status" value="1"/>
</dbReference>
<evidence type="ECO:0000313" key="3">
    <source>
        <dbReference type="Proteomes" id="UP000011115"/>
    </source>
</evidence>
<dbReference type="SUPFAM" id="SSF53098">
    <property type="entry name" value="Ribonuclease H-like"/>
    <property type="match status" value="1"/>
</dbReference>
<dbReference type="GO" id="GO:0004523">
    <property type="term" value="F:RNA-DNA hybrid ribonuclease activity"/>
    <property type="evidence" value="ECO:0007669"/>
    <property type="project" value="InterPro"/>
</dbReference>
<dbReference type="InterPro" id="IPR002156">
    <property type="entry name" value="RNaseH_domain"/>
</dbReference>
<dbReference type="GO" id="GO:0003676">
    <property type="term" value="F:nucleic acid binding"/>
    <property type="evidence" value="ECO:0007669"/>
    <property type="project" value="InterPro"/>
</dbReference>
<evidence type="ECO:0000259" key="1">
    <source>
        <dbReference type="PROSITE" id="PS50879"/>
    </source>
</evidence>
<organism evidence="2 3">
    <name type="scientific">Solanum tuberosum</name>
    <name type="common">Potato</name>
    <dbReference type="NCBI Taxonomy" id="4113"/>
    <lineage>
        <taxon>Eukaryota</taxon>
        <taxon>Viridiplantae</taxon>
        <taxon>Streptophyta</taxon>
        <taxon>Embryophyta</taxon>
        <taxon>Tracheophyta</taxon>
        <taxon>Spermatophyta</taxon>
        <taxon>Magnoliopsida</taxon>
        <taxon>eudicotyledons</taxon>
        <taxon>Gunneridae</taxon>
        <taxon>Pentapetalae</taxon>
        <taxon>asterids</taxon>
        <taxon>lamiids</taxon>
        <taxon>Solanales</taxon>
        <taxon>Solanaceae</taxon>
        <taxon>Solanoideae</taxon>
        <taxon>Solaneae</taxon>
        <taxon>Solanum</taxon>
    </lineage>
</organism>
<proteinExistence type="predicted"/>
<dbReference type="InterPro" id="IPR026960">
    <property type="entry name" value="RVT-Znf"/>
</dbReference>
<reference evidence="3" key="1">
    <citation type="journal article" date="2011" name="Nature">
        <title>Genome sequence and analysis of the tuber crop potato.</title>
        <authorList>
            <consortium name="The Potato Genome Sequencing Consortium"/>
        </authorList>
    </citation>
    <scope>NUCLEOTIDE SEQUENCE [LARGE SCALE GENOMIC DNA]</scope>
    <source>
        <strain evidence="3">cv. DM1-3 516 R44</strain>
    </source>
</reference>
<dbReference type="STRING" id="4113.M1DY65"/>
<evidence type="ECO:0000313" key="2">
    <source>
        <dbReference type="EnsemblPlants" id="PGSC0003DMT400096324"/>
    </source>
</evidence>
<dbReference type="InterPro" id="IPR044730">
    <property type="entry name" value="RNase_H-like_dom_plant"/>
</dbReference>
<dbReference type="Pfam" id="PF13966">
    <property type="entry name" value="zf-RVT"/>
    <property type="match status" value="1"/>
</dbReference>
<accession>M1DY65</accession>
<sequence length="485" mass="56457">MGHRTIFGLEIHDENKTSIEPHITWRINSGTCLFWWDNWLGEGPLAHHCDHINSLNNTTVSHFLLNGQWNETMIRQRVPPPLVPRILSNSLHLQEGVPDEAFWTANDSSVFSCSSAWNLIRKKKGKSIINTWLWHKHIPFKMSFFLWRAIRRKLPTNERIINFRAEPANCSCCSRPGLDDIDHILVNGNFASFIWNFFATSVGIPHNQNTLRNLLTTWWGTEHRNVVQKQFLHSLPIITCWNLWKNRCSAKYGGKKSSIIRVKFLIQKDIIMLLHIAFPYLQWPEDWHDLINYMEACKHEITITQVNWKTPPTDIFKLNTDGSAMNNPGKIGGGGILRDHQGNMIYAFSIPLGIGSNNLAETLAAQQGIYWCVQHGFKKIILEVDSKLLNNWISYKSKPPWQIQQHIRELIRLARQLEFFECRHIFREAYNTADFLAKGSHNSDIIRQYYTHHQLPTVAKGSYLLERMGVSNFRRKKIKRIKQPP</sequence>
<dbReference type="PROSITE" id="PS50879">
    <property type="entry name" value="RNASE_H_1"/>
    <property type="match status" value="1"/>
</dbReference>
<reference evidence="2" key="2">
    <citation type="submission" date="2015-06" db="UniProtKB">
        <authorList>
            <consortium name="EnsemblPlants"/>
        </authorList>
    </citation>
    <scope>IDENTIFICATION</scope>
    <source>
        <strain evidence="2">DM1-3 516 R44</strain>
    </source>
</reference>
<keyword evidence="3" id="KW-1185">Reference proteome</keyword>
<dbReference type="InterPro" id="IPR012337">
    <property type="entry name" value="RNaseH-like_sf"/>
</dbReference>
<dbReference type="OMA" id="PHITWRI"/>
<dbReference type="Gene3D" id="3.30.420.10">
    <property type="entry name" value="Ribonuclease H-like superfamily/Ribonuclease H"/>
    <property type="match status" value="1"/>
</dbReference>
<dbReference type="HOGENOM" id="CLU_000680_5_2_1"/>